<comment type="caution">
    <text evidence="1">The sequence shown here is derived from an EMBL/GenBank/DDBJ whole genome shotgun (WGS) entry which is preliminary data.</text>
</comment>
<name>A0A0L8VEY7_9BACT</name>
<keyword evidence="2" id="KW-1185">Reference proteome</keyword>
<dbReference type="RefSeq" id="WP_053178806.1">
    <property type="nucleotide sequence ID" value="NZ_LGIA01000007.1"/>
</dbReference>
<dbReference type="AlphaFoldDB" id="A0A0L8VEY7"/>
<organism evidence="1 2">
    <name type="scientific">Sunxiuqinia dokdonensis</name>
    <dbReference type="NCBI Taxonomy" id="1409788"/>
    <lineage>
        <taxon>Bacteria</taxon>
        <taxon>Pseudomonadati</taxon>
        <taxon>Bacteroidota</taxon>
        <taxon>Bacteroidia</taxon>
        <taxon>Marinilabiliales</taxon>
        <taxon>Prolixibacteraceae</taxon>
        <taxon>Sunxiuqinia</taxon>
    </lineage>
</organism>
<accession>A0A0L8VEY7</accession>
<proteinExistence type="predicted"/>
<sequence>MNTYRFKTKISKTGKIKVPDSLALHDKEVEVTLVPKAHRLRKKLKAKDFVARWAGFLHSPDIENSRYDYLIKKYK</sequence>
<reference evidence="2" key="1">
    <citation type="submission" date="2015-07" db="EMBL/GenBank/DDBJ databases">
        <title>Genome sequencing of Sunxiuqinia dokdonensis strain SK.</title>
        <authorList>
            <person name="Ahn S."/>
            <person name="Kim B.-C."/>
        </authorList>
    </citation>
    <scope>NUCLEOTIDE SEQUENCE [LARGE SCALE GENOMIC DNA]</scope>
    <source>
        <strain evidence="2">SK</strain>
    </source>
</reference>
<dbReference type="OrthoDB" id="769834at2"/>
<gene>
    <name evidence="1" type="ORF">NC99_01420</name>
</gene>
<dbReference type="EMBL" id="LGIA01000007">
    <property type="protein sequence ID" value="KOH47040.1"/>
    <property type="molecule type" value="Genomic_DNA"/>
</dbReference>
<dbReference type="Proteomes" id="UP000036958">
    <property type="component" value="Unassembled WGS sequence"/>
</dbReference>
<evidence type="ECO:0000313" key="2">
    <source>
        <dbReference type="Proteomes" id="UP000036958"/>
    </source>
</evidence>
<evidence type="ECO:0000313" key="1">
    <source>
        <dbReference type="EMBL" id="KOH47040.1"/>
    </source>
</evidence>
<protein>
    <submittedName>
        <fullName evidence="1">Uncharacterized protein</fullName>
    </submittedName>
</protein>